<dbReference type="Gene3D" id="3.40.30.10">
    <property type="entry name" value="Glutaredoxin"/>
    <property type="match status" value="1"/>
</dbReference>
<feature type="domain" description="Thioredoxin" evidence="13">
    <location>
        <begin position="9"/>
        <end position="162"/>
    </location>
</feature>
<sequence length="163" mass="17481">MKDGEVTALDTGDRIPDLPLALSSGAAARTSDYAGQWLALYFYPKDSTPGCTTEGLDFNALLPKFKRLGATVLGVSRDSIKSHQNFCGKQGFGFDLVSDADEALCNAFGVIKEKTLYGRKHMGIERSTFLVNPSGVIAQSWRPVKVAGHAQAVLDALKVATTQ</sequence>
<evidence type="ECO:0000256" key="10">
    <source>
        <dbReference type="ARBA" id="ARBA00038489"/>
    </source>
</evidence>
<proteinExistence type="inferred from homology"/>
<comment type="function">
    <text evidence="1">Thiol-specific peroxidase that catalyzes the reduction of hydrogen peroxide and organic hydroperoxides to water and alcohols, respectively. Plays a role in cell protection against oxidative stress by detoxifying peroxides and as sensor of hydrogen peroxide-mediated signaling events.</text>
</comment>
<comment type="caution">
    <text evidence="14">The sequence shown here is derived from an EMBL/GenBank/DDBJ whole genome shotgun (WGS) entry which is preliminary data.</text>
</comment>
<comment type="similarity">
    <text evidence="10">Belongs to the peroxiredoxin family. BCP/PrxQ subfamily.</text>
</comment>
<keyword evidence="4 14" id="KW-0575">Peroxidase</keyword>
<evidence type="ECO:0000313" key="15">
    <source>
        <dbReference type="Proteomes" id="UP001597090"/>
    </source>
</evidence>
<dbReference type="Proteomes" id="UP001597090">
    <property type="component" value="Unassembled WGS sequence"/>
</dbReference>
<evidence type="ECO:0000256" key="5">
    <source>
        <dbReference type="ARBA" id="ARBA00022862"/>
    </source>
</evidence>
<evidence type="ECO:0000256" key="3">
    <source>
        <dbReference type="ARBA" id="ARBA00013017"/>
    </source>
</evidence>
<keyword evidence="5" id="KW-0049">Antioxidant</keyword>
<keyword evidence="7" id="KW-1015">Disulfide bond</keyword>
<dbReference type="EC" id="1.11.1.24" evidence="3"/>
<gene>
    <name evidence="14" type="ORF">ACFQZQ_01260</name>
</gene>
<dbReference type="EMBL" id="JBHTIH010000002">
    <property type="protein sequence ID" value="MFD0737919.1"/>
    <property type="molecule type" value="Genomic_DNA"/>
</dbReference>
<dbReference type="InterPro" id="IPR013766">
    <property type="entry name" value="Thioredoxin_domain"/>
</dbReference>
<dbReference type="InterPro" id="IPR024706">
    <property type="entry name" value="Peroxiredoxin_AhpC-typ"/>
</dbReference>
<keyword evidence="8" id="KW-0676">Redox-active center</keyword>
<dbReference type="InterPro" id="IPR036249">
    <property type="entry name" value="Thioredoxin-like_sf"/>
</dbReference>
<dbReference type="PROSITE" id="PS51352">
    <property type="entry name" value="THIOREDOXIN_2"/>
    <property type="match status" value="1"/>
</dbReference>
<keyword evidence="6 14" id="KW-0560">Oxidoreductase</keyword>
<dbReference type="PANTHER" id="PTHR42801:SF4">
    <property type="entry name" value="AHPC_TSA FAMILY PROTEIN"/>
    <property type="match status" value="1"/>
</dbReference>
<dbReference type="RefSeq" id="WP_386811623.1">
    <property type="nucleotide sequence ID" value="NZ_JBHTIH010000002.1"/>
</dbReference>
<dbReference type="InterPro" id="IPR050924">
    <property type="entry name" value="Peroxiredoxin_BCP/PrxQ"/>
</dbReference>
<dbReference type="Pfam" id="PF00578">
    <property type="entry name" value="AhpC-TSA"/>
    <property type="match status" value="1"/>
</dbReference>
<evidence type="ECO:0000256" key="12">
    <source>
        <dbReference type="ARBA" id="ARBA00049091"/>
    </source>
</evidence>
<evidence type="ECO:0000256" key="8">
    <source>
        <dbReference type="ARBA" id="ARBA00023284"/>
    </source>
</evidence>
<evidence type="ECO:0000256" key="11">
    <source>
        <dbReference type="ARBA" id="ARBA00042639"/>
    </source>
</evidence>
<protein>
    <recommendedName>
        <fullName evidence="3">thioredoxin-dependent peroxiredoxin</fullName>
        <ecNumber evidence="3">1.11.1.24</ecNumber>
    </recommendedName>
    <alternativeName>
        <fullName evidence="9">Thioredoxin peroxidase</fullName>
    </alternativeName>
    <alternativeName>
        <fullName evidence="11">Thioredoxin-dependent peroxiredoxin Bcp</fullName>
    </alternativeName>
</protein>
<evidence type="ECO:0000256" key="2">
    <source>
        <dbReference type="ARBA" id="ARBA00011245"/>
    </source>
</evidence>
<dbReference type="PIRSF" id="PIRSF000239">
    <property type="entry name" value="AHPC"/>
    <property type="match status" value="1"/>
</dbReference>
<dbReference type="SUPFAM" id="SSF52833">
    <property type="entry name" value="Thioredoxin-like"/>
    <property type="match status" value="1"/>
</dbReference>
<organism evidence="14 15">
    <name type="scientific">Lysobacter koreensis</name>
    <dbReference type="NCBI Taxonomy" id="266122"/>
    <lineage>
        <taxon>Bacteria</taxon>
        <taxon>Pseudomonadati</taxon>
        <taxon>Pseudomonadota</taxon>
        <taxon>Gammaproteobacteria</taxon>
        <taxon>Lysobacterales</taxon>
        <taxon>Lysobacteraceae</taxon>
        <taxon>Lysobacter</taxon>
    </lineage>
</organism>
<evidence type="ECO:0000256" key="1">
    <source>
        <dbReference type="ARBA" id="ARBA00003330"/>
    </source>
</evidence>
<comment type="catalytic activity">
    <reaction evidence="12">
        <text>a hydroperoxide + [thioredoxin]-dithiol = an alcohol + [thioredoxin]-disulfide + H2O</text>
        <dbReference type="Rhea" id="RHEA:62620"/>
        <dbReference type="Rhea" id="RHEA-COMP:10698"/>
        <dbReference type="Rhea" id="RHEA-COMP:10700"/>
        <dbReference type="ChEBI" id="CHEBI:15377"/>
        <dbReference type="ChEBI" id="CHEBI:29950"/>
        <dbReference type="ChEBI" id="CHEBI:30879"/>
        <dbReference type="ChEBI" id="CHEBI:35924"/>
        <dbReference type="ChEBI" id="CHEBI:50058"/>
        <dbReference type="EC" id="1.11.1.24"/>
    </reaction>
</comment>
<evidence type="ECO:0000259" key="13">
    <source>
        <dbReference type="PROSITE" id="PS51352"/>
    </source>
</evidence>
<accession>A0ABW2YHR9</accession>
<dbReference type="InterPro" id="IPR000866">
    <property type="entry name" value="AhpC/TSA"/>
</dbReference>
<reference evidence="15" key="1">
    <citation type="journal article" date="2019" name="Int. J. Syst. Evol. Microbiol.">
        <title>The Global Catalogue of Microorganisms (GCM) 10K type strain sequencing project: providing services to taxonomists for standard genome sequencing and annotation.</title>
        <authorList>
            <consortium name="The Broad Institute Genomics Platform"/>
            <consortium name="The Broad Institute Genome Sequencing Center for Infectious Disease"/>
            <person name="Wu L."/>
            <person name="Ma J."/>
        </authorList>
    </citation>
    <scope>NUCLEOTIDE SEQUENCE [LARGE SCALE GENOMIC DNA]</scope>
    <source>
        <strain evidence="15">CCUG 55491</strain>
    </source>
</reference>
<keyword evidence="15" id="KW-1185">Reference proteome</keyword>
<evidence type="ECO:0000256" key="6">
    <source>
        <dbReference type="ARBA" id="ARBA00023002"/>
    </source>
</evidence>
<comment type="subunit">
    <text evidence="2">Monomer.</text>
</comment>
<evidence type="ECO:0000256" key="4">
    <source>
        <dbReference type="ARBA" id="ARBA00022559"/>
    </source>
</evidence>
<dbReference type="CDD" id="cd03017">
    <property type="entry name" value="PRX_BCP"/>
    <property type="match status" value="1"/>
</dbReference>
<dbReference type="GO" id="GO:0140824">
    <property type="term" value="F:thioredoxin-dependent peroxiredoxin activity"/>
    <property type="evidence" value="ECO:0007669"/>
    <property type="project" value="UniProtKB-EC"/>
</dbReference>
<name>A0ABW2YHR9_9GAMM</name>
<evidence type="ECO:0000313" key="14">
    <source>
        <dbReference type="EMBL" id="MFD0737919.1"/>
    </source>
</evidence>
<evidence type="ECO:0000256" key="9">
    <source>
        <dbReference type="ARBA" id="ARBA00032824"/>
    </source>
</evidence>
<dbReference type="PANTHER" id="PTHR42801">
    <property type="entry name" value="THIOREDOXIN-DEPENDENT PEROXIDE REDUCTASE"/>
    <property type="match status" value="1"/>
</dbReference>
<evidence type="ECO:0000256" key="7">
    <source>
        <dbReference type="ARBA" id="ARBA00023157"/>
    </source>
</evidence>